<dbReference type="EMBL" id="JAHRHJ020000003">
    <property type="protein sequence ID" value="KAH9320672.1"/>
    <property type="molecule type" value="Genomic_DNA"/>
</dbReference>
<organism evidence="2 3">
    <name type="scientific">Taxus chinensis</name>
    <name type="common">Chinese yew</name>
    <name type="synonym">Taxus wallichiana var. chinensis</name>
    <dbReference type="NCBI Taxonomy" id="29808"/>
    <lineage>
        <taxon>Eukaryota</taxon>
        <taxon>Viridiplantae</taxon>
        <taxon>Streptophyta</taxon>
        <taxon>Embryophyta</taxon>
        <taxon>Tracheophyta</taxon>
        <taxon>Spermatophyta</taxon>
        <taxon>Pinopsida</taxon>
        <taxon>Pinidae</taxon>
        <taxon>Conifers II</taxon>
        <taxon>Cupressales</taxon>
        <taxon>Taxaceae</taxon>
        <taxon>Taxus</taxon>
    </lineage>
</organism>
<dbReference type="Proteomes" id="UP000824469">
    <property type="component" value="Unassembled WGS sequence"/>
</dbReference>
<sequence>AMAKKCSRLQLLYSLFVIVLFWCSSEVLAGNSPRPISDEEIRQKKTACYEDIQSGLWGWHCKSSSTAKENCALQCLSSVCYEHIYGDDPLEEGELDYKRGKEFKYCMY</sequence>
<evidence type="ECO:0000313" key="3">
    <source>
        <dbReference type="Proteomes" id="UP000824469"/>
    </source>
</evidence>
<keyword evidence="1" id="KW-0732">Signal</keyword>
<feature type="signal peptide" evidence="1">
    <location>
        <begin position="1"/>
        <end position="29"/>
    </location>
</feature>
<dbReference type="PANTHER" id="PTHR35455:SF1">
    <property type="entry name" value="AGAP005842-PA"/>
    <property type="match status" value="1"/>
</dbReference>
<dbReference type="OMA" id="LIARENC"/>
<evidence type="ECO:0000256" key="1">
    <source>
        <dbReference type="SAM" id="SignalP"/>
    </source>
</evidence>
<protein>
    <recommendedName>
        <fullName evidence="4">Secreted protein</fullName>
    </recommendedName>
</protein>
<accession>A0AA38GF64</accession>
<feature type="non-terminal residue" evidence="2">
    <location>
        <position position="108"/>
    </location>
</feature>
<dbReference type="Pfam" id="PF16029">
    <property type="entry name" value="DUF4787"/>
    <property type="match status" value="1"/>
</dbReference>
<keyword evidence="3" id="KW-1185">Reference proteome</keyword>
<reference evidence="2 3" key="1">
    <citation type="journal article" date="2021" name="Nat. Plants">
        <title>The Taxus genome provides insights into paclitaxel biosynthesis.</title>
        <authorList>
            <person name="Xiong X."/>
            <person name="Gou J."/>
            <person name="Liao Q."/>
            <person name="Li Y."/>
            <person name="Zhou Q."/>
            <person name="Bi G."/>
            <person name="Li C."/>
            <person name="Du R."/>
            <person name="Wang X."/>
            <person name="Sun T."/>
            <person name="Guo L."/>
            <person name="Liang H."/>
            <person name="Lu P."/>
            <person name="Wu Y."/>
            <person name="Zhang Z."/>
            <person name="Ro D.K."/>
            <person name="Shang Y."/>
            <person name="Huang S."/>
            <person name="Yan J."/>
        </authorList>
    </citation>
    <scope>NUCLEOTIDE SEQUENCE [LARGE SCALE GENOMIC DNA]</scope>
    <source>
        <strain evidence="2">Ta-2019</strain>
    </source>
</reference>
<feature type="non-terminal residue" evidence="2">
    <location>
        <position position="1"/>
    </location>
</feature>
<dbReference type="AlphaFoldDB" id="A0AA38GF64"/>
<comment type="caution">
    <text evidence="2">The sequence shown here is derived from an EMBL/GenBank/DDBJ whole genome shotgun (WGS) entry which is preliminary data.</text>
</comment>
<evidence type="ECO:0008006" key="4">
    <source>
        <dbReference type="Google" id="ProtNLM"/>
    </source>
</evidence>
<evidence type="ECO:0000313" key="2">
    <source>
        <dbReference type="EMBL" id="KAH9320672.1"/>
    </source>
</evidence>
<dbReference type="InterPro" id="IPR031985">
    <property type="entry name" value="DUF4787"/>
</dbReference>
<name>A0AA38GF64_TAXCH</name>
<feature type="chain" id="PRO_5041275616" description="Secreted protein" evidence="1">
    <location>
        <begin position="30"/>
        <end position="108"/>
    </location>
</feature>
<gene>
    <name evidence="2" type="ORF">KI387_015311</name>
</gene>
<proteinExistence type="predicted"/>
<dbReference type="PANTHER" id="PTHR35455">
    <property type="entry name" value="UNNAMED PRODUCT"/>
    <property type="match status" value="1"/>
</dbReference>